<dbReference type="AlphaFoldDB" id="A0A098G4M0"/>
<evidence type="ECO:0000313" key="2">
    <source>
        <dbReference type="Proteomes" id="UP000032430"/>
    </source>
</evidence>
<dbReference type="STRING" id="1212491.LFA_1499"/>
<proteinExistence type="predicted"/>
<evidence type="ECO:0008006" key="3">
    <source>
        <dbReference type="Google" id="ProtNLM"/>
    </source>
</evidence>
<dbReference type="InterPro" id="IPR013083">
    <property type="entry name" value="Znf_RING/FYVE/PHD"/>
</dbReference>
<dbReference type="EMBL" id="LN614827">
    <property type="protein sequence ID" value="CEG56916.1"/>
    <property type="molecule type" value="Genomic_DNA"/>
</dbReference>
<keyword evidence="2" id="KW-1185">Reference proteome</keyword>
<sequence>MIDNTIEVASVQLEEIIPFDCCPISKKIFRHPVIASDGYHYELIELLNQLVSGELLSFVTGEKITYIHYDFKLKTEIDQADIQNRYPDYDKQEYLKQLTKVLASPYIPWKQSIYKSSVTALITLITVCSITEGQEEISPSLLLSTLLLSGLADFCIHMSSNHRYGLFGGLNRAIKTVVDEAPALWETLCSIDPEELHF</sequence>
<evidence type="ECO:0000313" key="1">
    <source>
        <dbReference type="EMBL" id="CEG56916.1"/>
    </source>
</evidence>
<name>A0A098G4M0_9GAMM</name>
<gene>
    <name evidence="1" type="ORF">LFA_1499</name>
</gene>
<accession>A0A098G4M0</accession>
<dbReference type="RefSeq" id="WP_045095495.1">
    <property type="nucleotide sequence ID" value="NZ_LN614827.1"/>
</dbReference>
<dbReference type="HOGENOM" id="CLU_1376655_0_0_6"/>
<dbReference type="SUPFAM" id="SSF57850">
    <property type="entry name" value="RING/U-box"/>
    <property type="match status" value="1"/>
</dbReference>
<dbReference type="Gene3D" id="3.30.40.10">
    <property type="entry name" value="Zinc/RING finger domain, C3HC4 (zinc finger)"/>
    <property type="match status" value="1"/>
</dbReference>
<dbReference type="OrthoDB" id="5652126at2"/>
<organism evidence="1 2">
    <name type="scientific">Legionella fallonii LLAP-10</name>
    <dbReference type="NCBI Taxonomy" id="1212491"/>
    <lineage>
        <taxon>Bacteria</taxon>
        <taxon>Pseudomonadati</taxon>
        <taxon>Pseudomonadota</taxon>
        <taxon>Gammaproteobacteria</taxon>
        <taxon>Legionellales</taxon>
        <taxon>Legionellaceae</taxon>
        <taxon>Legionella</taxon>
    </lineage>
</organism>
<protein>
    <recommendedName>
        <fullName evidence="3">U-box domain-containing protein</fullName>
    </recommendedName>
</protein>
<dbReference type="KEGG" id="lfa:LFA_1499"/>
<reference evidence="2" key="1">
    <citation type="submission" date="2014-09" db="EMBL/GenBank/DDBJ databases">
        <authorList>
            <person name="Gomez-Valero L."/>
        </authorList>
    </citation>
    <scope>NUCLEOTIDE SEQUENCE [LARGE SCALE GENOMIC DNA]</scope>
    <source>
        <strain evidence="2">ATCC700992</strain>
    </source>
</reference>
<dbReference type="Proteomes" id="UP000032430">
    <property type="component" value="Chromosome I"/>
</dbReference>